<keyword evidence="2" id="KW-0012">Acyltransferase</keyword>
<feature type="domain" description="N-acetyltransferase" evidence="3">
    <location>
        <begin position="5"/>
        <end position="148"/>
    </location>
</feature>
<gene>
    <name evidence="4" type="ORF">VSX58_15685</name>
</gene>
<keyword evidence="5" id="KW-1185">Reference proteome</keyword>
<name>A0ABU6JU37_9GAMM</name>
<reference evidence="4 5" key="1">
    <citation type="journal article" date="2017" name="Int. J. Syst. Evol. Microbiol.">
        <title>Brenneria populi subsp. brevivirga subsp. nov. isolated from symptomatic bark of Populus x euramericana canker, and description of Brenneria populi subsp. populi subsp. nov.</title>
        <authorList>
            <person name="Zheng M.H."/>
            <person name="Piao C.G."/>
            <person name="Xue H."/>
            <person name="Guo M.W."/>
            <person name="Li Y."/>
        </authorList>
    </citation>
    <scope>NUCLEOTIDE SEQUENCE [LARGE SCALE GENOMIC DNA]</scope>
    <source>
        <strain evidence="4 5">D9-5</strain>
    </source>
</reference>
<dbReference type="PANTHER" id="PTHR10545">
    <property type="entry name" value="DIAMINE N-ACETYLTRANSFERASE"/>
    <property type="match status" value="1"/>
</dbReference>
<evidence type="ECO:0000256" key="1">
    <source>
        <dbReference type="ARBA" id="ARBA00022679"/>
    </source>
</evidence>
<organism evidence="4 5">
    <name type="scientific">Brenneria populi</name>
    <dbReference type="NCBI Taxonomy" id="1505588"/>
    <lineage>
        <taxon>Bacteria</taxon>
        <taxon>Pseudomonadati</taxon>
        <taxon>Pseudomonadota</taxon>
        <taxon>Gammaproteobacteria</taxon>
        <taxon>Enterobacterales</taxon>
        <taxon>Pectobacteriaceae</taxon>
        <taxon>Brenneria</taxon>
    </lineage>
</organism>
<dbReference type="Gene3D" id="3.40.630.30">
    <property type="match status" value="1"/>
</dbReference>
<dbReference type="CDD" id="cd04301">
    <property type="entry name" value="NAT_SF"/>
    <property type="match status" value="1"/>
</dbReference>
<keyword evidence="1" id="KW-0808">Transferase</keyword>
<evidence type="ECO:0000259" key="3">
    <source>
        <dbReference type="PROSITE" id="PS51186"/>
    </source>
</evidence>
<evidence type="ECO:0000313" key="4">
    <source>
        <dbReference type="EMBL" id="MEC5344037.1"/>
    </source>
</evidence>
<dbReference type="Proteomes" id="UP001309705">
    <property type="component" value="Unassembled WGS sequence"/>
</dbReference>
<dbReference type="InterPro" id="IPR000182">
    <property type="entry name" value="GNAT_dom"/>
</dbReference>
<dbReference type="EMBL" id="JAYWTM010000015">
    <property type="protein sequence ID" value="MEC5344037.1"/>
    <property type="molecule type" value="Genomic_DNA"/>
</dbReference>
<dbReference type="RefSeq" id="WP_327618901.1">
    <property type="nucleotide sequence ID" value="NZ_JAYWTM010000015.1"/>
</dbReference>
<evidence type="ECO:0000256" key="2">
    <source>
        <dbReference type="ARBA" id="ARBA00023315"/>
    </source>
</evidence>
<accession>A0ABU6JU37</accession>
<dbReference type="Pfam" id="PF00583">
    <property type="entry name" value="Acetyltransf_1"/>
    <property type="match status" value="1"/>
</dbReference>
<dbReference type="InterPro" id="IPR051016">
    <property type="entry name" value="Diverse_Substrate_AcTransf"/>
</dbReference>
<sequence length="148" mass="17285">MTEKTVIRYALETDLNDWLKLWAGYNVFYESEVPSDITALTWQRILDPNSTMFCRIAEQKDKVVGFSTGILHDSTWTASPGCYLEDLFVDPSCRGQGIGRLLIDDLVSLARQNNWTRLYWHTREDNPARKLYDEFAMADGFVRYRLQF</sequence>
<dbReference type="PANTHER" id="PTHR10545:SF42">
    <property type="entry name" value="ACETYLTRANSFERASE"/>
    <property type="match status" value="1"/>
</dbReference>
<dbReference type="InterPro" id="IPR016181">
    <property type="entry name" value="Acyl_CoA_acyltransferase"/>
</dbReference>
<comment type="caution">
    <text evidence="4">The sequence shown here is derived from an EMBL/GenBank/DDBJ whole genome shotgun (WGS) entry which is preliminary data.</text>
</comment>
<protein>
    <submittedName>
        <fullName evidence="4">GNAT family N-acetyltransferase</fullName>
    </submittedName>
</protein>
<evidence type="ECO:0000313" key="5">
    <source>
        <dbReference type="Proteomes" id="UP001309705"/>
    </source>
</evidence>
<dbReference type="PROSITE" id="PS51186">
    <property type="entry name" value="GNAT"/>
    <property type="match status" value="1"/>
</dbReference>
<proteinExistence type="predicted"/>
<dbReference type="SUPFAM" id="SSF55729">
    <property type="entry name" value="Acyl-CoA N-acyltransferases (Nat)"/>
    <property type="match status" value="1"/>
</dbReference>